<dbReference type="GO" id="GO:0043138">
    <property type="term" value="F:3'-5' DNA helicase activity"/>
    <property type="evidence" value="ECO:0007669"/>
    <property type="project" value="UniProtKB-EC"/>
</dbReference>
<keyword evidence="2 14" id="KW-0547">Nucleotide-binding</keyword>
<keyword evidence="7 14" id="KW-0067">ATP-binding</keyword>
<organism evidence="18 19">
    <name type="scientific">Natronobacterium haloterrestre</name>
    <name type="common">Halobiforma haloterrestris</name>
    <dbReference type="NCBI Taxonomy" id="148448"/>
    <lineage>
        <taxon>Archaea</taxon>
        <taxon>Methanobacteriati</taxon>
        <taxon>Methanobacteriota</taxon>
        <taxon>Stenosarchaea group</taxon>
        <taxon>Halobacteria</taxon>
        <taxon>Halobacteriales</taxon>
        <taxon>Natrialbaceae</taxon>
        <taxon>Natronobacterium</taxon>
    </lineage>
</organism>
<feature type="domain" description="UvrD-like helicase ATP-binding" evidence="16">
    <location>
        <begin position="13"/>
        <end position="426"/>
    </location>
</feature>
<comment type="catalytic activity">
    <reaction evidence="11">
        <text>Couples ATP hydrolysis with the unwinding of duplex DNA by translocating in the 3'-5' direction.</text>
        <dbReference type="EC" id="5.6.2.4"/>
    </reaction>
</comment>
<name>A0A1I1KBR3_NATHA</name>
<dbReference type="InterPro" id="IPR014017">
    <property type="entry name" value="DNA_helicase_UvrD-like_C"/>
</dbReference>
<keyword evidence="8" id="KW-0238">DNA-binding</keyword>
<evidence type="ECO:0000256" key="3">
    <source>
        <dbReference type="ARBA" id="ARBA00022763"/>
    </source>
</evidence>
<evidence type="ECO:0000256" key="10">
    <source>
        <dbReference type="ARBA" id="ARBA00023235"/>
    </source>
</evidence>
<dbReference type="InterPro" id="IPR014016">
    <property type="entry name" value="UvrD-like_ATP-bd"/>
</dbReference>
<keyword evidence="3" id="KW-0227">DNA damage</keyword>
<dbReference type="AlphaFoldDB" id="A0A1I1KBR3"/>
<keyword evidence="19" id="KW-1185">Reference proteome</keyword>
<dbReference type="Gene3D" id="3.90.320.10">
    <property type="match status" value="1"/>
</dbReference>
<dbReference type="InterPro" id="IPR000212">
    <property type="entry name" value="DNA_helicase_UvrD/REP"/>
</dbReference>
<evidence type="ECO:0000256" key="8">
    <source>
        <dbReference type="ARBA" id="ARBA00023125"/>
    </source>
</evidence>
<dbReference type="PROSITE" id="PS51217">
    <property type="entry name" value="UVRD_HELICASE_CTER"/>
    <property type="match status" value="1"/>
</dbReference>
<keyword evidence="4 14" id="KW-0378">Hydrolase</keyword>
<dbReference type="Pfam" id="PF00580">
    <property type="entry name" value="UvrD-helicase"/>
    <property type="match status" value="1"/>
</dbReference>
<evidence type="ECO:0000256" key="2">
    <source>
        <dbReference type="ARBA" id="ARBA00022741"/>
    </source>
</evidence>
<evidence type="ECO:0000256" key="14">
    <source>
        <dbReference type="PROSITE-ProRule" id="PRU00560"/>
    </source>
</evidence>
<feature type="binding site" evidence="14">
    <location>
        <begin position="34"/>
        <end position="41"/>
    </location>
    <ligand>
        <name>ATP</name>
        <dbReference type="ChEBI" id="CHEBI:30616"/>
    </ligand>
</feature>
<dbReference type="Proteomes" id="UP000199161">
    <property type="component" value="Unassembled WGS sequence"/>
</dbReference>
<comment type="catalytic activity">
    <reaction evidence="13">
        <text>ATP + H2O = ADP + phosphate + H(+)</text>
        <dbReference type="Rhea" id="RHEA:13065"/>
        <dbReference type="ChEBI" id="CHEBI:15377"/>
        <dbReference type="ChEBI" id="CHEBI:15378"/>
        <dbReference type="ChEBI" id="CHEBI:30616"/>
        <dbReference type="ChEBI" id="CHEBI:43474"/>
        <dbReference type="ChEBI" id="CHEBI:456216"/>
        <dbReference type="EC" id="5.6.2.4"/>
    </reaction>
</comment>
<evidence type="ECO:0000256" key="6">
    <source>
        <dbReference type="ARBA" id="ARBA00022839"/>
    </source>
</evidence>
<dbReference type="RefSeq" id="WP_089789437.1">
    <property type="nucleotide sequence ID" value="NZ_FOKW01000011.1"/>
</dbReference>
<dbReference type="InterPro" id="IPR038726">
    <property type="entry name" value="PDDEXK_AddAB-type"/>
</dbReference>
<evidence type="ECO:0000259" key="16">
    <source>
        <dbReference type="PROSITE" id="PS51198"/>
    </source>
</evidence>
<evidence type="ECO:0000256" key="4">
    <source>
        <dbReference type="ARBA" id="ARBA00022801"/>
    </source>
</evidence>
<feature type="region of interest" description="Disordered" evidence="15">
    <location>
        <begin position="705"/>
        <end position="735"/>
    </location>
</feature>
<evidence type="ECO:0000256" key="11">
    <source>
        <dbReference type="ARBA" id="ARBA00034617"/>
    </source>
</evidence>
<dbReference type="InterPro" id="IPR027417">
    <property type="entry name" value="P-loop_NTPase"/>
</dbReference>
<accession>A0A1I1KBR3</accession>
<dbReference type="PROSITE" id="PS51198">
    <property type="entry name" value="UVRD_HELICASE_ATP_BIND"/>
    <property type="match status" value="1"/>
</dbReference>
<dbReference type="EMBL" id="FOKW01000011">
    <property type="protein sequence ID" value="SFC58196.1"/>
    <property type="molecule type" value="Genomic_DNA"/>
</dbReference>
<keyword evidence="1" id="KW-0540">Nuclease</keyword>
<dbReference type="GO" id="GO:0000725">
    <property type="term" value="P:recombinational repair"/>
    <property type="evidence" value="ECO:0007669"/>
    <property type="project" value="TreeGrafter"/>
</dbReference>
<dbReference type="InterPro" id="IPR011604">
    <property type="entry name" value="PDDEXK-like_dom_sf"/>
</dbReference>
<evidence type="ECO:0000256" key="12">
    <source>
        <dbReference type="ARBA" id="ARBA00034808"/>
    </source>
</evidence>
<dbReference type="OrthoDB" id="203178at2157"/>
<dbReference type="Gene3D" id="1.10.486.10">
    <property type="entry name" value="PCRA, domain 4"/>
    <property type="match status" value="1"/>
</dbReference>
<reference evidence="19" key="1">
    <citation type="submission" date="2016-10" db="EMBL/GenBank/DDBJ databases">
        <authorList>
            <person name="Varghese N."/>
            <person name="Submissions S."/>
        </authorList>
    </citation>
    <scope>NUCLEOTIDE SEQUENCE [LARGE SCALE GENOMIC DNA]</scope>
    <source>
        <strain evidence="19">DSM 13078</strain>
    </source>
</reference>
<keyword evidence="6" id="KW-0269">Exonuclease</keyword>
<keyword evidence="10" id="KW-0413">Isomerase</keyword>
<keyword evidence="5 14" id="KW-0347">Helicase</keyword>
<evidence type="ECO:0000313" key="18">
    <source>
        <dbReference type="EMBL" id="SFC58196.1"/>
    </source>
</evidence>
<evidence type="ECO:0000256" key="1">
    <source>
        <dbReference type="ARBA" id="ARBA00022722"/>
    </source>
</evidence>
<dbReference type="Pfam" id="PF12705">
    <property type="entry name" value="PDDEXK_1"/>
    <property type="match status" value="1"/>
</dbReference>
<sequence>MSEPNDDPIRLKGAQREIRGAYFDNETGLFTLNCVPGSGKSVVAHHLAAEDVLRRYVAGSPTPEQHVAVISFNRDEAAAIVPEICDRLRTIVEHELVPAATDVSDDELEYLIQRVRQAPYVGTIDSLLRGVLVEIASDAGFEEVPAIGNEALLTQVHVECYETLRDEPQYSTRLEQLEAAYPDGEYDDSVAEMLVRAVEYCRDQQLTTSAFRSELELTRESVYAEGEPEAFRDVVAAVERCVDDESIGERVREAVEGEDRDRVVEADRTLYEAWCARIDDFCTVLSAYRDAYREAIREHGVVSHTDVAFLVARYFDDAADATASLEVFDEIDERHRERILQRHRARLRSVIIDEAQDVSAIQHAALAHLVTPETRVCAVGDALQGIYLWRHADPSWFETATTSGTYLGIDWDTHENRTATTTYRCVPDVATAINSISEPVFSDPSRGDLGTLDTTFSPLEAARDGSDETAVHISSFTGVGTPGSADWANPGDGVGEANILATHLSQGLVDGTFADDTGTPLGITVLFRKRARMSDYEAAFAAEGLRVRNASESLFDCPAVSTVFDVCDWLVQPGSPDRTRTLITESALGIGTLEGAFSDHDWRLNGVLGDDDIQSDLTEAQRRTLTGLVHLRDQRDTSEMRPAGAYVEDVVEALSLRADSNGYFTDTDSEQRVANLDALVETIAQWVGDDHSTLDDLIELVAPFREEPDDGPPQPSTAGSEYDVEFQTAHRSKGDQDDVVVIADPGFDLWAPGPHNQRFIAQGSIVGLAPPENVNLPEEITIPPFEGGLFDPANSWDRDAGLRWVSALWCDLVTDSAGRDGLVGTERLCQVARNERAEGWRLLYVALTRARDHLVIPLPRSVLTTDRHRDRWLDTIRDELNYQGGTDSYTLSVPDTDPNGDSIEIGVNDVDLFARRSDVREPTPDTDVAVSQPRRDRLDPWIPRFVNPSTMYPLTEGQDEYLIAHLLGDSLHTETNDVPDDLPLEFDRLGPGEVGTCLHDVLTELVECDVPENSLRRMNDDVRRVFDEKVKEMAPKIGSDEREGLWAFFAVVLDDFLASDLWERIRDPQTITTVEQPIDGLSTIDGVEIEIHGEADFVVELPSGERHVTDVKITLTDQTPETRHRYELQVAAYSYLFEQQECSTKPVNRAVETFGVERDTIKSGWPSEIIERRLASLVRQ</sequence>
<proteinExistence type="predicted"/>
<evidence type="ECO:0000256" key="15">
    <source>
        <dbReference type="SAM" id="MobiDB-lite"/>
    </source>
</evidence>
<dbReference type="SUPFAM" id="SSF52540">
    <property type="entry name" value="P-loop containing nucleoside triphosphate hydrolases"/>
    <property type="match status" value="1"/>
</dbReference>
<gene>
    <name evidence="18" type="ORF">SAMN05444422_11121</name>
</gene>
<dbReference type="PANTHER" id="PTHR11070:SF2">
    <property type="entry name" value="ATP-DEPENDENT DNA HELICASE SRS2"/>
    <property type="match status" value="1"/>
</dbReference>
<dbReference type="GO" id="GO:0004527">
    <property type="term" value="F:exonuclease activity"/>
    <property type="evidence" value="ECO:0007669"/>
    <property type="project" value="UniProtKB-KW"/>
</dbReference>
<dbReference type="Gene3D" id="3.40.50.300">
    <property type="entry name" value="P-loop containing nucleotide triphosphate hydrolases"/>
    <property type="match status" value="4"/>
</dbReference>
<evidence type="ECO:0000256" key="5">
    <source>
        <dbReference type="ARBA" id="ARBA00022806"/>
    </source>
</evidence>
<evidence type="ECO:0000256" key="13">
    <source>
        <dbReference type="ARBA" id="ARBA00048988"/>
    </source>
</evidence>
<keyword evidence="9" id="KW-0234">DNA repair</keyword>
<evidence type="ECO:0000256" key="7">
    <source>
        <dbReference type="ARBA" id="ARBA00022840"/>
    </source>
</evidence>
<evidence type="ECO:0000313" key="19">
    <source>
        <dbReference type="Proteomes" id="UP000199161"/>
    </source>
</evidence>
<dbReference type="PANTHER" id="PTHR11070">
    <property type="entry name" value="UVRD / RECB / PCRA DNA HELICASE FAMILY MEMBER"/>
    <property type="match status" value="1"/>
</dbReference>
<protein>
    <recommendedName>
        <fullName evidence="12">DNA 3'-5' helicase</fullName>
        <ecNumber evidence="12">5.6.2.4</ecNumber>
    </recommendedName>
</protein>
<evidence type="ECO:0000259" key="17">
    <source>
        <dbReference type="PROSITE" id="PS51217"/>
    </source>
</evidence>
<dbReference type="GO" id="GO:0005524">
    <property type="term" value="F:ATP binding"/>
    <property type="evidence" value="ECO:0007669"/>
    <property type="project" value="UniProtKB-UniRule"/>
</dbReference>
<feature type="domain" description="UvrD-like helicase C-terminal" evidence="17">
    <location>
        <begin position="431"/>
        <end position="734"/>
    </location>
</feature>
<dbReference type="EC" id="5.6.2.4" evidence="12"/>
<dbReference type="GO" id="GO:0003677">
    <property type="term" value="F:DNA binding"/>
    <property type="evidence" value="ECO:0007669"/>
    <property type="project" value="UniProtKB-KW"/>
</dbReference>
<evidence type="ECO:0000256" key="9">
    <source>
        <dbReference type="ARBA" id="ARBA00023204"/>
    </source>
</evidence>